<organism evidence="2 3">
    <name type="scientific">Corchorus capsularis</name>
    <name type="common">Jute</name>
    <dbReference type="NCBI Taxonomy" id="210143"/>
    <lineage>
        <taxon>Eukaryota</taxon>
        <taxon>Viridiplantae</taxon>
        <taxon>Streptophyta</taxon>
        <taxon>Embryophyta</taxon>
        <taxon>Tracheophyta</taxon>
        <taxon>Spermatophyta</taxon>
        <taxon>Magnoliopsida</taxon>
        <taxon>eudicotyledons</taxon>
        <taxon>Gunneridae</taxon>
        <taxon>Pentapetalae</taxon>
        <taxon>rosids</taxon>
        <taxon>malvids</taxon>
        <taxon>Malvales</taxon>
        <taxon>Malvaceae</taxon>
        <taxon>Grewioideae</taxon>
        <taxon>Apeibeae</taxon>
        <taxon>Corchorus</taxon>
    </lineage>
</organism>
<feature type="region of interest" description="Disordered" evidence="1">
    <location>
        <begin position="1"/>
        <end position="35"/>
    </location>
</feature>
<dbReference type="AlphaFoldDB" id="A0A1R3GYU9"/>
<evidence type="ECO:0000313" key="3">
    <source>
        <dbReference type="Proteomes" id="UP000188268"/>
    </source>
</evidence>
<protein>
    <submittedName>
        <fullName evidence="2">Uncharacterized protein</fullName>
    </submittedName>
</protein>
<evidence type="ECO:0000313" key="2">
    <source>
        <dbReference type="EMBL" id="OMO63170.1"/>
    </source>
</evidence>
<dbReference type="Proteomes" id="UP000188268">
    <property type="component" value="Unassembled WGS sequence"/>
</dbReference>
<dbReference type="Gramene" id="OMO63170">
    <property type="protein sequence ID" value="OMO63170"/>
    <property type="gene ID" value="CCACVL1_22436"/>
</dbReference>
<sequence length="35" mass="3620">MKRAERVGGADNHVSSFIPTTIAADGLPPDGVGWP</sequence>
<dbReference type="EMBL" id="AWWV01012993">
    <property type="protein sequence ID" value="OMO63170.1"/>
    <property type="molecule type" value="Genomic_DNA"/>
</dbReference>
<keyword evidence="3" id="KW-1185">Reference proteome</keyword>
<proteinExistence type="predicted"/>
<comment type="caution">
    <text evidence="2">The sequence shown here is derived from an EMBL/GenBank/DDBJ whole genome shotgun (WGS) entry which is preliminary data.</text>
</comment>
<accession>A0A1R3GYU9</accession>
<gene>
    <name evidence="2" type="ORF">CCACVL1_22436</name>
</gene>
<name>A0A1R3GYU9_COCAP</name>
<reference evidence="2 3" key="1">
    <citation type="submission" date="2013-09" db="EMBL/GenBank/DDBJ databases">
        <title>Corchorus capsularis genome sequencing.</title>
        <authorList>
            <person name="Alam M."/>
            <person name="Haque M.S."/>
            <person name="Islam M.S."/>
            <person name="Emdad E.M."/>
            <person name="Islam M.M."/>
            <person name="Ahmed B."/>
            <person name="Halim A."/>
            <person name="Hossen Q.M.M."/>
            <person name="Hossain M.Z."/>
            <person name="Ahmed R."/>
            <person name="Khan M.M."/>
            <person name="Islam R."/>
            <person name="Rashid M.M."/>
            <person name="Khan S.A."/>
            <person name="Rahman M.S."/>
            <person name="Alam M."/>
        </authorList>
    </citation>
    <scope>NUCLEOTIDE SEQUENCE [LARGE SCALE GENOMIC DNA]</scope>
    <source>
        <strain evidence="3">cv. CVL-1</strain>
        <tissue evidence="2">Whole seedling</tissue>
    </source>
</reference>
<evidence type="ECO:0000256" key="1">
    <source>
        <dbReference type="SAM" id="MobiDB-lite"/>
    </source>
</evidence>